<dbReference type="InterPro" id="IPR032809">
    <property type="entry name" value="Put_HupE_UreJ"/>
</dbReference>
<evidence type="ECO:0000256" key="1">
    <source>
        <dbReference type="SAM" id="Phobius"/>
    </source>
</evidence>
<name>A0A5C6QA16_9GAMM</name>
<dbReference type="EMBL" id="VOLT01000009">
    <property type="protein sequence ID" value="TWX65884.1"/>
    <property type="molecule type" value="Genomic_DNA"/>
</dbReference>
<proteinExistence type="predicted"/>
<keyword evidence="4" id="KW-1185">Reference proteome</keyword>
<keyword evidence="1" id="KW-0472">Membrane</keyword>
<keyword evidence="1" id="KW-1133">Transmembrane helix</keyword>
<feature type="transmembrane region" description="Helical" evidence="1">
    <location>
        <begin position="176"/>
        <end position="195"/>
    </location>
</feature>
<feature type="transmembrane region" description="Helical" evidence="1">
    <location>
        <begin position="142"/>
        <end position="169"/>
    </location>
</feature>
<feature type="transmembrane region" description="Helical" evidence="1">
    <location>
        <begin position="264"/>
        <end position="292"/>
    </location>
</feature>
<protein>
    <submittedName>
        <fullName evidence="3">HupE/UreJ family protein</fullName>
    </submittedName>
</protein>
<reference evidence="3 4" key="1">
    <citation type="submission" date="2019-07" db="EMBL/GenBank/DDBJ databases">
        <title>Genomes of sea-ice associated Colwellia species.</title>
        <authorList>
            <person name="Bowman J.P."/>
        </authorList>
    </citation>
    <scope>NUCLEOTIDE SEQUENCE [LARGE SCALE GENOMIC DNA]</scope>
    <source>
        <strain evidence="3 4">ACAM 459</strain>
    </source>
</reference>
<dbReference type="RefSeq" id="WP_146789852.1">
    <property type="nucleotide sequence ID" value="NZ_VOLT01000009.1"/>
</dbReference>
<feature type="chain" id="PRO_5022736166" evidence="2">
    <location>
        <begin position="20"/>
        <end position="327"/>
    </location>
</feature>
<feature type="transmembrane region" description="Helical" evidence="1">
    <location>
        <begin position="201"/>
        <end position="219"/>
    </location>
</feature>
<evidence type="ECO:0000313" key="3">
    <source>
        <dbReference type="EMBL" id="TWX65884.1"/>
    </source>
</evidence>
<sequence length="327" mass="36002">MKYLISLCLFMLISQSVFADDMRPASLTINSLDNKTFDVVWKLPLKSGKTPPLSVTFDEQTMIVGTTRSRKTTTAVIEKWSIERAQGLTGFTVYVDGLTKTNKNVLLRIIDKKQQTITTVLNADQQSFSVSGKDDLKAENTILTYIVLGTEHILIGFDHLLFVACLVYISGTRKKLLMTITGFTVAHSITLILAATGVLSIPIPPVEAVIALSIVFLAWEIAKNNKDSLSLSYPVLVSSSFGLLHGFGFASVLADIGLPETEKIMALLCFNIGVEIGQLLFVAALFIIFYVISKLYKPLTKDTLRFPVSYLCGSLASIWMLERLAAF</sequence>
<dbReference type="Proteomes" id="UP000321822">
    <property type="component" value="Unassembled WGS sequence"/>
</dbReference>
<dbReference type="Pfam" id="PF13795">
    <property type="entry name" value="HupE_UreJ_2"/>
    <property type="match status" value="1"/>
</dbReference>
<comment type="caution">
    <text evidence="3">The sequence shown here is derived from an EMBL/GenBank/DDBJ whole genome shotgun (WGS) entry which is preliminary data.</text>
</comment>
<keyword evidence="2" id="KW-0732">Signal</keyword>
<evidence type="ECO:0000313" key="4">
    <source>
        <dbReference type="Proteomes" id="UP000321822"/>
    </source>
</evidence>
<dbReference type="OrthoDB" id="9808870at2"/>
<keyword evidence="1" id="KW-0812">Transmembrane</keyword>
<feature type="transmembrane region" description="Helical" evidence="1">
    <location>
        <begin position="231"/>
        <end position="252"/>
    </location>
</feature>
<evidence type="ECO:0000256" key="2">
    <source>
        <dbReference type="SAM" id="SignalP"/>
    </source>
</evidence>
<gene>
    <name evidence="3" type="ORF">ESZ36_16370</name>
</gene>
<organism evidence="3 4">
    <name type="scientific">Colwellia demingiae</name>
    <dbReference type="NCBI Taxonomy" id="89401"/>
    <lineage>
        <taxon>Bacteria</taxon>
        <taxon>Pseudomonadati</taxon>
        <taxon>Pseudomonadota</taxon>
        <taxon>Gammaproteobacteria</taxon>
        <taxon>Alteromonadales</taxon>
        <taxon>Colwelliaceae</taxon>
        <taxon>Colwellia</taxon>
    </lineage>
</organism>
<dbReference type="AlphaFoldDB" id="A0A5C6QA16"/>
<accession>A0A5C6QA16</accession>
<feature type="signal peptide" evidence="2">
    <location>
        <begin position="1"/>
        <end position="19"/>
    </location>
</feature>